<accession>A0A395IRP7</accession>
<protein>
    <submittedName>
        <fullName evidence="1">Uncharacterized protein</fullName>
    </submittedName>
</protein>
<evidence type="ECO:0000313" key="1">
    <source>
        <dbReference type="EMBL" id="RAL62987.1"/>
    </source>
</evidence>
<dbReference type="InterPro" id="IPR011045">
    <property type="entry name" value="N2O_reductase_N"/>
</dbReference>
<dbReference type="PANTHER" id="PTHR42060">
    <property type="entry name" value="NHL REPEAT-CONTAINING PROTEIN-RELATED"/>
    <property type="match status" value="1"/>
</dbReference>
<name>A0A395IRP7_9HELO</name>
<dbReference type="Proteomes" id="UP000249056">
    <property type="component" value="Unassembled WGS sequence"/>
</dbReference>
<dbReference type="PANTHER" id="PTHR42060:SF1">
    <property type="entry name" value="NHL REPEAT-CONTAINING PROTEIN"/>
    <property type="match status" value="1"/>
</dbReference>
<dbReference type="AlphaFoldDB" id="A0A395IRP7"/>
<dbReference type="InterPro" id="IPR011042">
    <property type="entry name" value="6-blade_b-propeller_TolB-like"/>
</dbReference>
<gene>
    <name evidence="1" type="ORF">DID88_004074</name>
</gene>
<sequence length="147" mass="16188">MAEHLDGTPSLLPYDIVARFPIGSFLENIAVRSDGTLLVSNMTSGEIFYIDSKDKNPQSTVQVIHDFNTTLEVPQEEVGGHGAYGSKYQAEAIVEHPDIADIFYTVSGLYGKAGTWAVYRLDLRQFDSVHTSATIKIEKLIDVPQAI</sequence>
<keyword evidence="2" id="KW-1185">Reference proteome</keyword>
<evidence type="ECO:0000313" key="2">
    <source>
        <dbReference type="Proteomes" id="UP000249056"/>
    </source>
</evidence>
<dbReference type="OrthoDB" id="9977941at2759"/>
<dbReference type="EMBL" id="QKRW01000021">
    <property type="protein sequence ID" value="RAL62987.1"/>
    <property type="molecule type" value="Genomic_DNA"/>
</dbReference>
<reference evidence="1 2" key="1">
    <citation type="submission" date="2018-06" db="EMBL/GenBank/DDBJ databases">
        <title>Genome Sequence of the Brown Rot Fungal Pathogen Monilinia fructigena.</title>
        <authorList>
            <person name="Landi L."/>
            <person name="De Miccolis Angelini R.M."/>
            <person name="Pollastro S."/>
            <person name="Abate D."/>
            <person name="Faretra F."/>
            <person name="Romanazzi G."/>
        </authorList>
    </citation>
    <scope>NUCLEOTIDE SEQUENCE [LARGE SCALE GENOMIC DNA]</scope>
    <source>
        <strain evidence="1 2">Mfrg269</strain>
    </source>
</reference>
<dbReference type="InterPro" id="IPR052998">
    <property type="entry name" value="Hetero-Diels-Alderase-like"/>
</dbReference>
<dbReference type="Gene3D" id="2.120.10.30">
    <property type="entry name" value="TolB, C-terminal domain"/>
    <property type="match status" value="1"/>
</dbReference>
<organism evidence="1 2">
    <name type="scientific">Monilinia fructigena</name>
    <dbReference type="NCBI Taxonomy" id="38457"/>
    <lineage>
        <taxon>Eukaryota</taxon>
        <taxon>Fungi</taxon>
        <taxon>Dikarya</taxon>
        <taxon>Ascomycota</taxon>
        <taxon>Pezizomycotina</taxon>
        <taxon>Leotiomycetes</taxon>
        <taxon>Helotiales</taxon>
        <taxon>Sclerotiniaceae</taxon>
        <taxon>Monilinia</taxon>
    </lineage>
</organism>
<dbReference type="SUPFAM" id="SSF50974">
    <property type="entry name" value="Nitrous oxide reductase, N-terminal domain"/>
    <property type="match status" value="1"/>
</dbReference>
<comment type="caution">
    <text evidence="1">The sequence shown here is derived from an EMBL/GenBank/DDBJ whole genome shotgun (WGS) entry which is preliminary data.</text>
</comment>
<proteinExistence type="predicted"/>